<protein>
    <submittedName>
        <fullName evidence="5">Cyclic nucleotide-binding protein</fullName>
    </submittedName>
</protein>
<feature type="domain" description="Cyclic nucleotide-binding" evidence="4">
    <location>
        <begin position="517"/>
        <end position="589"/>
    </location>
</feature>
<dbReference type="InterPro" id="IPR035938">
    <property type="entry name" value="Hemerythrin-like_sf"/>
</dbReference>
<dbReference type="InterPro" id="IPR000595">
    <property type="entry name" value="cNMP-bd_dom"/>
</dbReference>
<dbReference type="InterPro" id="IPR012827">
    <property type="entry name" value="Hemerythrin_metal-bd"/>
</dbReference>
<reference evidence="6" key="1">
    <citation type="submission" date="2017-12" db="EMBL/GenBank/DDBJ databases">
        <title>Draft genome sequence of Telmatospirillum siberiense 26-4b1T, an acidotolerant peatland alphaproteobacterium potentially involved in sulfur cycling.</title>
        <authorList>
            <person name="Hausmann B."/>
            <person name="Pjevac P."/>
            <person name="Schreck K."/>
            <person name="Herbold C.W."/>
            <person name="Daims H."/>
            <person name="Wagner M."/>
            <person name="Pester M."/>
            <person name="Loy A."/>
        </authorList>
    </citation>
    <scope>NUCLEOTIDE SEQUENCE [LARGE SCALE GENOMIC DNA]</scope>
    <source>
        <strain evidence="6">26-4b1</strain>
    </source>
</reference>
<dbReference type="PANTHER" id="PTHR37164:SF1">
    <property type="entry name" value="BACTERIOHEMERYTHRIN"/>
    <property type="match status" value="1"/>
</dbReference>
<name>A0A2N3PQA4_9PROT</name>
<dbReference type="Pfam" id="PF23023">
    <property type="entry name" value="Anti-Pycsar_Apyc1"/>
    <property type="match status" value="1"/>
</dbReference>
<evidence type="ECO:0000256" key="1">
    <source>
        <dbReference type="ARBA" id="ARBA00010587"/>
    </source>
</evidence>
<dbReference type="AlphaFoldDB" id="A0A2N3PQA4"/>
<dbReference type="GO" id="GO:0046872">
    <property type="term" value="F:metal ion binding"/>
    <property type="evidence" value="ECO:0007669"/>
    <property type="project" value="UniProtKB-KW"/>
</dbReference>
<dbReference type="InterPro" id="IPR014710">
    <property type="entry name" value="RmlC-like_jellyroll"/>
</dbReference>
<dbReference type="Gene3D" id="3.60.15.10">
    <property type="entry name" value="Ribonuclease Z/Hydroxyacylglutathione hydrolase-like"/>
    <property type="match status" value="1"/>
</dbReference>
<dbReference type="CDD" id="cd12107">
    <property type="entry name" value="Hemerythrin"/>
    <property type="match status" value="1"/>
</dbReference>
<dbReference type="CDD" id="cd00038">
    <property type="entry name" value="CAP_ED"/>
    <property type="match status" value="1"/>
</dbReference>
<dbReference type="NCBIfam" id="TIGR02481">
    <property type="entry name" value="hemeryth_dom"/>
    <property type="match status" value="1"/>
</dbReference>
<dbReference type="SUPFAM" id="SSF47188">
    <property type="entry name" value="Hemerythrin-like"/>
    <property type="match status" value="1"/>
</dbReference>
<dbReference type="SUPFAM" id="SSF51206">
    <property type="entry name" value="cAMP-binding domain-like"/>
    <property type="match status" value="2"/>
</dbReference>
<feature type="domain" description="Cyclic nucleotide-binding" evidence="4">
    <location>
        <begin position="643"/>
        <end position="708"/>
    </location>
</feature>
<gene>
    <name evidence="5" type="ORF">CWS72_20930</name>
</gene>
<dbReference type="PANTHER" id="PTHR37164">
    <property type="entry name" value="BACTERIOHEMERYTHRIN"/>
    <property type="match status" value="1"/>
</dbReference>
<keyword evidence="3" id="KW-0408">Iron</keyword>
<dbReference type="Pfam" id="PF01814">
    <property type="entry name" value="Hemerythrin"/>
    <property type="match status" value="1"/>
</dbReference>
<dbReference type="Gene3D" id="2.60.120.10">
    <property type="entry name" value="Jelly Rolls"/>
    <property type="match status" value="2"/>
</dbReference>
<dbReference type="SUPFAM" id="SSF56281">
    <property type="entry name" value="Metallo-hydrolase/oxidoreductase"/>
    <property type="match status" value="1"/>
</dbReference>
<keyword evidence="6" id="KW-1185">Reference proteome</keyword>
<comment type="similarity">
    <text evidence="1">Belongs to the hemerythrin family.</text>
</comment>
<dbReference type="EMBL" id="PIUM01000030">
    <property type="protein sequence ID" value="PKU22580.1"/>
    <property type="molecule type" value="Genomic_DNA"/>
</dbReference>
<dbReference type="InterPro" id="IPR050669">
    <property type="entry name" value="Hemerythrin"/>
</dbReference>
<organism evidence="5 6">
    <name type="scientific">Telmatospirillum siberiense</name>
    <dbReference type="NCBI Taxonomy" id="382514"/>
    <lineage>
        <taxon>Bacteria</taxon>
        <taxon>Pseudomonadati</taxon>
        <taxon>Pseudomonadota</taxon>
        <taxon>Alphaproteobacteria</taxon>
        <taxon>Rhodospirillales</taxon>
        <taxon>Rhodospirillaceae</taxon>
        <taxon>Telmatospirillum</taxon>
    </lineage>
</organism>
<dbReference type="OrthoDB" id="9800940at2"/>
<sequence>MRVVKVATGIHWVDLPEVDLRILCGCPADAIKHLMKRGLVQKTDIDGSACETGPNAILLSDVAVQNGEFSNLSEFPILQMLYRQGMILPGHPNNKGARPLLIGLKEQVAAQLAYIHRGNYGLTSKEELIAAGVPEAEAVEWMRVKQRFAFGRIRASHELIDSCIIGETPVDIRPGVTIRRLDLNVYEIRHGTDGVVINLNLEPFETYEPPYPLNYHNLRREYFAVVHSGEGDGWDVNRPTMSSVLMFQGKVFLIDAGPNLHAVLKSLGISINEVEGIFQTHSHDDHFCGLTTLIRADRRIRYFATAAVRAAVTKKLAALMSITEASFEEYFDVRDLEIDRWNDVDGLNVKPMFSPHPVETTIFAFQALSESGVMSYGHYADIVSFDVLDQMTTEDPNLSGISPALAAKVRDSYLMPVDVKKIDIGGGLIHGSAEDFAEDRSSRIILAHTAVELSNTQRKIGSGAPFGTVDVLIPSVRDYALQKAHGFLTAYFPDVPSNDLEMLLNRPILDINAEAIVLRQGELCGAVTMSLTGLMEVVDNEGDSRYLLSSGILIGECACLHERPVTKTYRAASFVKALTWPAEFYRNFIRHNHLMETILATADMRGIFARTRLFGENVSIPVLNRLVRVSSTLSLKPGEAVDEGGDCLFLIRSGLLDRRIGGKVAEVLEPGDFFGESMVLHGRRPLSRIIAHKACDLIAIPGAMLRDIPIVRWKLFETYLRRLSVLVAPSGVGSVFPWSADYAVGVPLIDHQHQKLFEIANRVILAFDRGDVAETSRTLFELFEYNKYHLDEEIKYLKKIAFPDVEQHEIIHAKFRKDIVVGMAVWKNGDAMELIDRSEFIEFFHAWIIDHIFKEDRKFARYLYGGYAE</sequence>
<evidence type="ECO:0000313" key="5">
    <source>
        <dbReference type="EMBL" id="PKU22580.1"/>
    </source>
</evidence>
<evidence type="ECO:0000256" key="3">
    <source>
        <dbReference type="ARBA" id="ARBA00023004"/>
    </source>
</evidence>
<dbReference type="Gene3D" id="1.20.120.50">
    <property type="entry name" value="Hemerythrin-like"/>
    <property type="match status" value="1"/>
</dbReference>
<evidence type="ECO:0000313" key="6">
    <source>
        <dbReference type="Proteomes" id="UP000233293"/>
    </source>
</evidence>
<dbReference type="InterPro" id="IPR012312">
    <property type="entry name" value="Hemerythrin-like"/>
</dbReference>
<dbReference type="InterPro" id="IPR018490">
    <property type="entry name" value="cNMP-bd_dom_sf"/>
</dbReference>
<comment type="caution">
    <text evidence="5">The sequence shown here is derived from an EMBL/GenBank/DDBJ whole genome shotgun (WGS) entry which is preliminary data.</text>
</comment>
<accession>A0A2N3PQA4</accession>
<proteinExistence type="inferred from homology"/>
<keyword evidence="2" id="KW-0479">Metal-binding</keyword>
<evidence type="ECO:0000259" key="4">
    <source>
        <dbReference type="PROSITE" id="PS50042"/>
    </source>
</evidence>
<dbReference type="PROSITE" id="PS50042">
    <property type="entry name" value="CNMP_BINDING_3"/>
    <property type="match status" value="2"/>
</dbReference>
<dbReference type="InterPro" id="IPR036866">
    <property type="entry name" value="RibonucZ/Hydroxyglut_hydro"/>
</dbReference>
<dbReference type="Proteomes" id="UP000233293">
    <property type="component" value="Unassembled WGS sequence"/>
</dbReference>
<evidence type="ECO:0000256" key="2">
    <source>
        <dbReference type="ARBA" id="ARBA00022723"/>
    </source>
</evidence>